<evidence type="ECO:0000313" key="1">
    <source>
        <dbReference type="EMBL" id="WOH10922.1"/>
    </source>
</evidence>
<reference evidence="1" key="1">
    <citation type="journal article" date="2016" name="Nat. Genet.">
        <title>A high-quality carrot genome assembly provides new insights into carotenoid accumulation and asterid genome evolution.</title>
        <authorList>
            <person name="Iorizzo M."/>
            <person name="Ellison S."/>
            <person name="Senalik D."/>
            <person name="Zeng P."/>
            <person name="Satapoomin P."/>
            <person name="Huang J."/>
            <person name="Bowman M."/>
            <person name="Iovene M."/>
            <person name="Sanseverino W."/>
            <person name="Cavagnaro P."/>
            <person name="Yildiz M."/>
            <person name="Macko-Podgorni A."/>
            <person name="Moranska E."/>
            <person name="Grzebelus E."/>
            <person name="Grzebelus D."/>
            <person name="Ashrafi H."/>
            <person name="Zheng Z."/>
            <person name="Cheng S."/>
            <person name="Spooner D."/>
            <person name="Van Deynze A."/>
            <person name="Simon P."/>
        </authorList>
    </citation>
    <scope>NUCLEOTIDE SEQUENCE</scope>
    <source>
        <tissue evidence="1">Leaf</tissue>
    </source>
</reference>
<dbReference type="EMBL" id="CP093350">
    <property type="protein sequence ID" value="WOH10922.1"/>
    <property type="molecule type" value="Genomic_DNA"/>
</dbReference>
<name>A0AAF0XPL6_DAUCS</name>
<evidence type="ECO:0000313" key="2">
    <source>
        <dbReference type="Proteomes" id="UP000077755"/>
    </source>
</evidence>
<dbReference type="AlphaFoldDB" id="A0AAF0XPL6"/>
<sequence>MSPHSTPLYPHYSQFFSTTLPTSSLIGANHTSARFCSR</sequence>
<accession>A0AAF0XPL6</accession>
<keyword evidence="2" id="KW-1185">Reference proteome</keyword>
<dbReference type="Proteomes" id="UP000077755">
    <property type="component" value="Chromosome 8"/>
</dbReference>
<gene>
    <name evidence="1" type="ORF">DCAR_0830399</name>
</gene>
<reference evidence="1" key="2">
    <citation type="submission" date="2022-03" db="EMBL/GenBank/DDBJ databases">
        <title>Draft title - Genomic analysis of global carrot germplasm unveils the trajectory of domestication and the origin of high carotenoid orange carrot.</title>
        <authorList>
            <person name="Iorizzo M."/>
            <person name="Ellison S."/>
            <person name="Senalik D."/>
            <person name="Macko-Podgorni A."/>
            <person name="Grzebelus D."/>
            <person name="Bostan H."/>
            <person name="Rolling W."/>
            <person name="Curaba J."/>
            <person name="Simon P."/>
        </authorList>
    </citation>
    <scope>NUCLEOTIDE SEQUENCE</scope>
    <source>
        <tissue evidence="1">Leaf</tissue>
    </source>
</reference>
<proteinExistence type="predicted"/>
<organism evidence="1 2">
    <name type="scientific">Daucus carota subsp. sativus</name>
    <name type="common">Carrot</name>
    <dbReference type="NCBI Taxonomy" id="79200"/>
    <lineage>
        <taxon>Eukaryota</taxon>
        <taxon>Viridiplantae</taxon>
        <taxon>Streptophyta</taxon>
        <taxon>Embryophyta</taxon>
        <taxon>Tracheophyta</taxon>
        <taxon>Spermatophyta</taxon>
        <taxon>Magnoliopsida</taxon>
        <taxon>eudicotyledons</taxon>
        <taxon>Gunneridae</taxon>
        <taxon>Pentapetalae</taxon>
        <taxon>asterids</taxon>
        <taxon>campanulids</taxon>
        <taxon>Apiales</taxon>
        <taxon>Apiaceae</taxon>
        <taxon>Apioideae</taxon>
        <taxon>Scandiceae</taxon>
        <taxon>Daucinae</taxon>
        <taxon>Daucus</taxon>
        <taxon>Daucus sect. Daucus</taxon>
    </lineage>
</organism>
<protein>
    <submittedName>
        <fullName evidence="1">Uncharacterized protein</fullName>
    </submittedName>
</protein>